<reference evidence="3" key="1">
    <citation type="submission" date="2023-08" db="EMBL/GenBank/DDBJ databases">
        <authorList>
            <person name="Audoor S."/>
            <person name="Bilcke G."/>
        </authorList>
    </citation>
    <scope>NUCLEOTIDE SEQUENCE</scope>
</reference>
<feature type="compositionally biased region" description="Polar residues" evidence="1">
    <location>
        <begin position="25"/>
        <end position="34"/>
    </location>
</feature>
<feature type="chain" id="PRO_5042214938" description="PSI-F" evidence="2">
    <location>
        <begin position="21"/>
        <end position="191"/>
    </location>
</feature>
<accession>A0AAD2CWP1</accession>
<dbReference type="Proteomes" id="UP001295423">
    <property type="component" value="Unassembled WGS sequence"/>
</dbReference>
<name>A0AAD2CWP1_9STRA</name>
<protein>
    <recommendedName>
        <fullName evidence="5">PSI-F</fullName>
    </recommendedName>
</protein>
<organism evidence="3 4">
    <name type="scientific">Cylindrotheca closterium</name>
    <dbReference type="NCBI Taxonomy" id="2856"/>
    <lineage>
        <taxon>Eukaryota</taxon>
        <taxon>Sar</taxon>
        <taxon>Stramenopiles</taxon>
        <taxon>Ochrophyta</taxon>
        <taxon>Bacillariophyta</taxon>
        <taxon>Bacillariophyceae</taxon>
        <taxon>Bacillariophycidae</taxon>
        <taxon>Bacillariales</taxon>
        <taxon>Bacillariaceae</taxon>
        <taxon>Cylindrotheca</taxon>
    </lineage>
</organism>
<dbReference type="EMBL" id="CAKOGP040001668">
    <property type="protein sequence ID" value="CAJ1946224.1"/>
    <property type="molecule type" value="Genomic_DNA"/>
</dbReference>
<gene>
    <name evidence="3" type="ORF">CYCCA115_LOCUS10365</name>
</gene>
<sequence>MIARLSLLCVALAAFQGASAFAPAHQQTGRSSTARDMAPKFDPTTQKWIPQNDEEATPAYGPVGSLIRAGPLPFVQRVLNGEEYEQGVYKMMATEKCDRLEAQGNMDAYLENPQDWAVQKMAEKKGAPKRDYGNANTSPKQLILSGIWACIVFYYAYDLISGYASGHYGFVDLMDPPIKNPSYNQYFSWMP</sequence>
<evidence type="ECO:0000313" key="3">
    <source>
        <dbReference type="EMBL" id="CAJ1946224.1"/>
    </source>
</evidence>
<feature type="signal peptide" evidence="2">
    <location>
        <begin position="1"/>
        <end position="20"/>
    </location>
</feature>
<evidence type="ECO:0008006" key="5">
    <source>
        <dbReference type="Google" id="ProtNLM"/>
    </source>
</evidence>
<dbReference type="AlphaFoldDB" id="A0AAD2CWP1"/>
<evidence type="ECO:0000256" key="2">
    <source>
        <dbReference type="SAM" id="SignalP"/>
    </source>
</evidence>
<proteinExistence type="predicted"/>
<evidence type="ECO:0000313" key="4">
    <source>
        <dbReference type="Proteomes" id="UP001295423"/>
    </source>
</evidence>
<comment type="caution">
    <text evidence="3">The sequence shown here is derived from an EMBL/GenBank/DDBJ whole genome shotgun (WGS) entry which is preliminary data.</text>
</comment>
<evidence type="ECO:0000256" key="1">
    <source>
        <dbReference type="SAM" id="MobiDB-lite"/>
    </source>
</evidence>
<keyword evidence="4" id="KW-1185">Reference proteome</keyword>
<keyword evidence="2" id="KW-0732">Signal</keyword>
<feature type="region of interest" description="Disordered" evidence="1">
    <location>
        <begin position="23"/>
        <end position="48"/>
    </location>
</feature>